<sequence length="67" mass="7459">MWRVDAGTRPTGKKKNKVERHDNAAHRGRGSWDGNRIGGRLLPICSHFTQPAIADIPAPPDIFVADW</sequence>
<proteinExistence type="predicted"/>
<keyword evidence="3" id="KW-1185">Reference proteome</keyword>
<name>A0A9N9ZC23_9HYPO</name>
<protein>
    <submittedName>
        <fullName evidence="2">Uncharacterized protein</fullName>
    </submittedName>
</protein>
<reference evidence="3" key="1">
    <citation type="submission" date="2019-06" db="EMBL/GenBank/DDBJ databases">
        <authorList>
            <person name="Broberg M."/>
        </authorList>
    </citation>
    <scope>NUCLEOTIDE SEQUENCE [LARGE SCALE GENOMIC DNA]</scope>
</reference>
<evidence type="ECO:0000313" key="2">
    <source>
        <dbReference type="EMBL" id="CAH0053430.1"/>
    </source>
</evidence>
<reference evidence="2 3" key="2">
    <citation type="submission" date="2021-10" db="EMBL/GenBank/DDBJ databases">
        <authorList>
            <person name="Piombo E."/>
        </authorList>
    </citation>
    <scope>NUCLEOTIDE SEQUENCE [LARGE SCALE GENOMIC DNA]</scope>
</reference>
<organism evidence="2 3">
    <name type="scientific">Clonostachys solani</name>
    <dbReference type="NCBI Taxonomy" id="160281"/>
    <lineage>
        <taxon>Eukaryota</taxon>
        <taxon>Fungi</taxon>
        <taxon>Dikarya</taxon>
        <taxon>Ascomycota</taxon>
        <taxon>Pezizomycotina</taxon>
        <taxon>Sordariomycetes</taxon>
        <taxon>Hypocreomycetidae</taxon>
        <taxon>Hypocreales</taxon>
        <taxon>Bionectriaceae</taxon>
        <taxon>Clonostachys</taxon>
    </lineage>
</organism>
<comment type="caution">
    <text evidence="2">The sequence shown here is derived from an EMBL/GenBank/DDBJ whole genome shotgun (WGS) entry which is preliminary data.</text>
</comment>
<evidence type="ECO:0000313" key="3">
    <source>
        <dbReference type="Proteomes" id="UP000775872"/>
    </source>
</evidence>
<dbReference type="Proteomes" id="UP000775872">
    <property type="component" value="Unassembled WGS sequence"/>
</dbReference>
<dbReference type="EMBL" id="CABFOC020000045">
    <property type="protein sequence ID" value="CAH0053430.1"/>
    <property type="molecule type" value="Genomic_DNA"/>
</dbReference>
<evidence type="ECO:0000256" key="1">
    <source>
        <dbReference type="SAM" id="MobiDB-lite"/>
    </source>
</evidence>
<dbReference type="AlphaFoldDB" id="A0A9N9ZC23"/>
<accession>A0A9N9ZC23</accession>
<feature type="region of interest" description="Disordered" evidence="1">
    <location>
        <begin position="1"/>
        <end position="32"/>
    </location>
</feature>
<gene>
    <name evidence="2" type="ORF">CSOL1703_00005302</name>
</gene>